<keyword evidence="7" id="KW-0520">NAD</keyword>
<dbReference type="Gene3D" id="3.80.10.10">
    <property type="entry name" value="Ribonuclease Inhibitor"/>
    <property type="match status" value="5"/>
</dbReference>
<keyword evidence="8" id="KW-0175">Coiled coil</keyword>
<feature type="domain" description="TIR" evidence="11">
    <location>
        <begin position="15"/>
        <end position="185"/>
    </location>
</feature>
<dbReference type="PRINTS" id="PR00364">
    <property type="entry name" value="DISEASERSIST"/>
</dbReference>
<dbReference type="PROSITE" id="PS50104">
    <property type="entry name" value="TIR"/>
    <property type="match status" value="1"/>
</dbReference>
<evidence type="ECO:0000256" key="2">
    <source>
        <dbReference type="ARBA" id="ARBA00011982"/>
    </source>
</evidence>
<dbReference type="InterPro" id="IPR042197">
    <property type="entry name" value="Apaf_helical"/>
</dbReference>
<evidence type="ECO:0000256" key="7">
    <source>
        <dbReference type="ARBA" id="ARBA00023027"/>
    </source>
</evidence>
<dbReference type="Pfam" id="PF01582">
    <property type="entry name" value="TIR"/>
    <property type="match status" value="1"/>
</dbReference>
<organism evidence="12 13">
    <name type="scientific">Solanum tuberosum</name>
    <name type="common">Potato</name>
    <dbReference type="NCBI Taxonomy" id="4113"/>
    <lineage>
        <taxon>Eukaryota</taxon>
        <taxon>Viridiplantae</taxon>
        <taxon>Streptophyta</taxon>
        <taxon>Embryophyta</taxon>
        <taxon>Tracheophyta</taxon>
        <taxon>Spermatophyta</taxon>
        <taxon>Magnoliopsida</taxon>
        <taxon>eudicotyledons</taxon>
        <taxon>Gunneridae</taxon>
        <taxon>Pentapetalae</taxon>
        <taxon>asterids</taxon>
        <taxon>lamiids</taxon>
        <taxon>Solanales</taxon>
        <taxon>Solanaceae</taxon>
        <taxon>Solanoideae</taxon>
        <taxon>Solaneae</taxon>
        <taxon>Solanum</taxon>
    </lineage>
</organism>
<sequence length="1489" mass="170331">MASTSSSCSACCPRWKYDVFLSFRGEDTRKTIIGYLYERLTRKGIIAFQDDKRLERGDSIPEELLKAIQDSQVALIIFSGNYATSRWCLDELVKIMECTKDENEKIVMPVFYGVEPSHVRNQSDSFAEAFAEHESKYKDDGEGMQKVKEWRTALTAAANLKGYVFGNGVESDYIECIVDEISFKCKSSVSYLHKVVGIDAQLEKVESLLKMEINDVRIVWIWGMGGVGKTTIAKTIFYNLSSKFKDGCFLEDIKENKHRMHSLQNILLSKLLGEKENCVNNKEEGKHLLARRLRFKKVLIVLDDLNHIDQLDYLAGDLDWFGNGSRIIATTRDKRLIRKDVVHEVETLLDCDAIKLFNQYAFMKEVPDECFKDLMLEIVSHAKGHPLALKVWGSSLHGKGIIVWRSALDRMKKNPGSEIIENLKISYDGLEPEEQEIFLDIACFFRGNEKKEVIQILESCDFPAEYGLSVLIDKSLVFISSHNKIQMHDLIQDMGKYVVKMQKDPGERSRLWLAEDFEEVMVNNTGTKATEAIWFRYRQKICFSKEAMNSIKNLRILYICQEHAFTCINCHDGSIEYLSNNLRWLSWNHYPWESLPAKFEPKKLVYLQLRFSSLRHLWTETKYLRSLQKLDLRDSKSLTRTPDFTGMPNLEYLYLRSCSNLEEVHDSLGCSRKLIWLDLSDCGRLKRFPCVNLESLEYLTLQYCSSLEKFPELLGRSNLELEISVRSTGIRELPASIQYQTHITKLDLSRLEDLVALPRGIGMLKSLVDLYLWGCKQLESLPEEVGDLENLKMLDAQQTLISRPPSSIMCLNKLKSLKFGKDIEEIGYSEGLEDEVYFVFPPVAEGLCSLEYLDLGYCNLIDGGLPEDIGCLSSLKKLYLNGNNFVHLPRSIAHLGALQSLNIENCKRLKELPDFTRMPNLEYLYLRSCSNLEEVHDSLGCSRKLIQLDLSDCERLQRFPCVNVECLEYLDLRDCSSLEKFPEMLGRMKPELEIYMRPSGIREIPPSIIQQQACLTELNLSYMINLEAFPSNICKLKGLVKLNVSYCPKLESLPEEIGDLENLEWLDATWTLISRPPSSIVHLNKLKFLSFKKYKSKDGVCFVFPQVNEGLHSLEHLNLNHCNLIDGGLPEDIGCLSSLKELYLCENNFEHLPRSITQLGALLSLDLSQCKRLKELPDFTGIPNLETLNLSNCMNLEEVDHSVGFLKKLCTLKLTNCKRLKMFPVLCIDSLEYMGMCGCSSLENFPEIIGSMQVESEIHMLDSVMRDLNSVYISFPDSLSQSIISLQHDISGSDSSSLRVFTIEHPGKKIPRWFHHQGMDKSVSVNLPKNWYVSNNFVGFAVCYSGCLTETTAQLIPLCDDGISWMTLEVKSSHHSKWITEPKIHFFLVPLARLWDPSKANGKTPNDYGIVRLSFSGKMKEYGCRLLYKDEPDLEALLQIRKNNDKPTENSMSNEASCSSCKRHSNIRGRVTSLFRNFAALSCKPRNFS</sequence>
<dbReference type="InterPro" id="IPR000157">
    <property type="entry name" value="TIR_dom"/>
</dbReference>
<keyword evidence="13" id="KW-1185">Reference proteome</keyword>
<dbReference type="InterPro" id="IPR027417">
    <property type="entry name" value="P-loop_NTPase"/>
</dbReference>
<dbReference type="Gene3D" id="1.10.8.430">
    <property type="entry name" value="Helical domain of apoptotic protease-activating factors"/>
    <property type="match status" value="1"/>
</dbReference>
<gene>
    <name evidence="12" type="ORF">KY290_031498</name>
</gene>
<evidence type="ECO:0000313" key="12">
    <source>
        <dbReference type="EMBL" id="KAH0743505.1"/>
    </source>
</evidence>
<dbReference type="SMART" id="SM00255">
    <property type="entry name" value="TIR"/>
    <property type="match status" value="1"/>
</dbReference>
<evidence type="ECO:0000256" key="5">
    <source>
        <dbReference type="ARBA" id="ARBA00022801"/>
    </source>
</evidence>
<keyword evidence="4" id="KW-0677">Repeat</keyword>
<comment type="subcellular location">
    <subcellularLocation>
        <location evidence="1">Membrane</location>
        <topology evidence="1">Peripheral membrane protein</topology>
    </subcellularLocation>
</comment>
<proteinExistence type="predicted"/>
<dbReference type="InterPro" id="IPR032675">
    <property type="entry name" value="LRR_dom_sf"/>
</dbReference>
<name>A0ABQ7U9G0_SOLTU</name>
<evidence type="ECO:0000256" key="1">
    <source>
        <dbReference type="ARBA" id="ARBA00004170"/>
    </source>
</evidence>
<keyword evidence="3" id="KW-0433">Leucine-rich repeat</keyword>
<keyword evidence="5" id="KW-0378">Hydrolase</keyword>
<dbReference type="InterPro" id="IPR058546">
    <property type="entry name" value="RPS4B/Roq1-like_LRR"/>
</dbReference>
<evidence type="ECO:0000256" key="3">
    <source>
        <dbReference type="ARBA" id="ARBA00022614"/>
    </source>
</evidence>
<keyword evidence="9" id="KW-0472">Membrane</keyword>
<evidence type="ECO:0000256" key="9">
    <source>
        <dbReference type="ARBA" id="ARBA00023136"/>
    </source>
</evidence>
<dbReference type="Pfam" id="PF00931">
    <property type="entry name" value="NB-ARC"/>
    <property type="match status" value="1"/>
</dbReference>
<evidence type="ECO:0000313" key="13">
    <source>
        <dbReference type="Proteomes" id="UP000826656"/>
    </source>
</evidence>
<dbReference type="EMBL" id="JAIVGD010000023">
    <property type="protein sequence ID" value="KAH0743505.1"/>
    <property type="molecule type" value="Genomic_DNA"/>
</dbReference>
<dbReference type="Gene3D" id="3.40.50.10140">
    <property type="entry name" value="Toll/interleukin-1 receptor homology (TIR) domain"/>
    <property type="match status" value="1"/>
</dbReference>
<dbReference type="InterPro" id="IPR002182">
    <property type="entry name" value="NB-ARC"/>
</dbReference>
<evidence type="ECO:0000256" key="8">
    <source>
        <dbReference type="ARBA" id="ARBA00023054"/>
    </source>
</evidence>
<evidence type="ECO:0000256" key="4">
    <source>
        <dbReference type="ARBA" id="ARBA00022737"/>
    </source>
</evidence>
<dbReference type="SUPFAM" id="SSF52058">
    <property type="entry name" value="L domain-like"/>
    <property type="match status" value="3"/>
</dbReference>
<dbReference type="InterPro" id="IPR003591">
    <property type="entry name" value="Leu-rich_rpt_typical-subtyp"/>
</dbReference>
<evidence type="ECO:0000259" key="11">
    <source>
        <dbReference type="PROSITE" id="PS50104"/>
    </source>
</evidence>
<comment type="catalytic activity">
    <reaction evidence="10">
        <text>NAD(+) + H2O = ADP-D-ribose + nicotinamide + H(+)</text>
        <dbReference type="Rhea" id="RHEA:16301"/>
        <dbReference type="ChEBI" id="CHEBI:15377"/>
        <dbReference type="ChEBI" id="CHEBI:15378"/>
        <dbReference type="ChEBI" id="CHEBI:17154"/>
        <dbReference type="ChEBI" id="CHEBI:57540"/>
        <dbReference type="ChEBI" id="CHEBI:57967"/>
        <dbReference type="EC" id="3.2.2.6"/>
    </reaction>
    <physiologicalReaction direction="left-to-right" evidence="10">
        <dbReference type="Rhea" id="RHEA:16302"/>
    </physiologicalReaction>
</comment>
<dbReference type="EC" id="3.2.2.6" evidence="2"/>
<dbReference type="InterPro" id="IPR044974">
    <property type="entry name" value="Disease_R_plants"/>
</dbReference>
<dbReference type="Proteomes" id="UP000826656">
    <property type="component" value="Unassembled WGS sequence"/>
</dbReference>
<evidence type="ECO:0000256" key="6">
    <source>
        <dbReference type="ARBA" id="ARBA00022821"/>
    </source>
</evidence>
<comment type="caution">
    <text evidence="12">The sequence shown here is derived from an EMBL/GenBank/DDBJ whole genome shotgun (WGS) entry which is preliminary data.</text>
</comment>
<dbReference type="SUPFAM" id="SSF52200">
    <property type="entry name" value="Toll/Interleukin receptor TIR domain"/>
    <property type="match status" value="1"/>
</dbReference>
<dbReference type="Pfam" id="PF23286">
    <property type="entry name" value="LRR_13"/>
    <property type="match status" value="3"/>
</dbReference>
<dbReference type="Pfam" id="PF23282">
    <property type="entry name" value="WHD_ROQ1"/>
    <property type="match status" value="1"/>
</dbReference>
<dbReference type="PANTHER" id="PTHR11017:SF569">
    <property type="entry name" value="DISEASE RESISTANCE PROTEIN"/>
    <property type="match status" value="1"/>
</dbReference>
<evidence type="ECO:0000256" key="10">
    <source>
        <dbReference type="ARBA" id="ARBA00047304"/>
    </source>
</evidence>
<dbReference type="Gene3D" id="3.40.50.300">
    <property type="entry name" value="P-loop containing nucleotide triphosphate hydrolases"/>
    <property type="match status" value="1"/>
</dbReference>
<dbReference type="SUPFAM" id="SSF52540">
    <property type="entry name" value="P-loop containing nucleoside triphosphate hydrolases"/>
    <property type="match status" value="1"/>
</dbReference>
<accession>A0ABQ7U9G0</accession>
<dbReference type="PANTHER" id="PTHR11017">
    <property type="entry name" value="LEUCINE-RICH REPEAT-CONTAINING PROTEIN"/>
    <property type="match status" value="1"/>
</dbReference>
<dbReference type="SMART" id="SM00369">
    <property type="entry name" value="LRR_TYP"/>
    <property type="match status" value="7"/>
</dbReference>
<dbReference type="Pfam" id="PF20160">
    <property type="entry name" value="C-JID"/>
    <property type="match status" value="1"/>
</dbReference>
<reference evidence="12 13" key="1">
    <citation type="journal article" date="2021" name="bioRxiv">
        <title>Chromosome-scale and haplotype-resolved genome assembly of a tetraploid potato cultivar.</title>
        <authorList>
            <person name="Sun H."/>
            <person name="Jiao W.-B."/>
            <person name="Krause K."/>
            <person name="Campoy J.A."/>
            <person name="Goel M."/>
            <person name="Folz-Donahue K."/>
            <person name="Kukat C."/>
            <person name="Huettel B."/>
            <person name="Schneeberger K."/>
        </authorList>
    </citation>
    <scope>NUCLEOTIDE SEQUENCE [LARGE SCALE GENOMIC DNA]</scope>
    <source>
        <strain evidence="12">SolTubOtavaFocal</strain>
        <tissue evidence="12">Leaves</tissue>
    </source>
</reference>
<dbReference type="InterPro" id="IPR035897">
    <property type="entry name" value="Toll_tir_struct_dom_sf"/>
</dbReference>
<dbReference type="InterPro" id="IPR045344">
    <property type="entry name" value="C-JID"/>
</dbReference>
<keyword evidence="6" id="KW-0611">Plant defense</keyword>
<dbReference type="InterPro" id="IPR058192">
    <property type="entry name" value="WHD_ROQ1-like"/>
</dbReference>
<protein>
    <recommendedName>
        <fullName evidence="2">ADP-ribosyl cyclase/cyclic ADP-ribose hydrolase</fullName>
        <ecNumber evidence="2">3.2.2.6</ecNumber>
    </recommendedName>
</protein>